<sequence length="54" mass="6244">MVELEEQLEIEIKQLFDDEKIPYTVTLFVNYTNIGEELVKIAERNEVGITSLSV</sequence>
<dbReference type="RefSeq" id="WP_176761407.1">
    <property type="nucleotide sequence ID" value="NZ_FNJI01000117.1"/>
</dbReference>
<proteinExistence type="predicted"/>
<dbReference type="EMBL" id="FNJI01000117">
    <property type="protein sequence ID" value="SDP86731.1"/>
    <property type="molecule type" value="Genomic_DNA"/>
</dbReference>
<dbReference type="Proteomes" id="UP000199073">
    <property type="component" value="Unassembled WGS sequence"/>
</dbReference>
<protein>
    <submittedName>
        <fullName evidence="1">Uncharacterized protein</fullName>
    </submittedName>
</protein>
<evidence type="ECO:0000313" key="1">
    <source>
        <dbReference type="EMBL" id="SDP86731.1"/>
    </source>
</evidence>
<gene>
    <name evidence="1" type="ORF">SAMN05660330_04452</name>
</gene>
<dbReference type="AlphaFoldDB" id="A0A1H0W8D8"/>
<keyword evidence="2" id="KW-1185">Reference proteome</keyword>
<organism evidence="1 2">
    <name type="scientific">Desulforhopalus singaporensis</name>
    <dbReference type="NCBI Taxonomy" id="91360"/>
    <lineage>
        <taxon>Bacteria</taxon>
        <taxon>Pseudomonadati</taxon>
        <taxon>Thermodesulfobacteriota</taxon>
        <taxon>Desulfobulbia</taxon>
        <taxon>Desulfobulbales</taxon>
        <taxon>Desulfocapsaceae</taxon>
        <taxon>Desulforhopalus</taxon>
    </lineage>
</organism>
<name>A0A1H0W8D8_9BACT</name>
<accession>A0A1H0W8D8</accession>
<reference evidence="1 2" key="1">
    <citation type="submission" date="2016-10" db="EMBL/GenBank/DDBJ databases">
        <authorList>
            <person name="de Groot N.N."/>
        </authorList>
    </citation>
    <scope>NUCLEOTIDE SEQUENCE [LARGE SCALE GENOMIC DNA]</scope>
    <source>
        <strain evidence="1 2">DSM 12130</strain>
    </source>
</reference>
<evidence type="ECO:0000313" key="2">
    <source>
        <dbReference type="Proteomes" id="UP000199073"/>
    </source>
</evidence>